<accession>A0A1G2PEX3</accession>
<dbReference type="GO" id="GO:0016491">
    <property type="term" value="F:oxidoreductase activity"/>
    <property type="evidence" value="ECO:0007669"/>
    <property type="project" value="UniProtKB-KW"/>
</dbReference>
<keyword evidence="4" id="KW-0812">Transmembrane</keyword>
<feature type="domain" description="Plastocyanin-like" evidence="6">
    <location>
        <begin position="90"/>
        <end position="125"/>
    </location>
</feature>
<feature type="domain" description="Plastocyanin-like" evidence="5">
    <location>
        <begin position="195"/>
        <end position="241"/>
    </location>
</feature>
<reference evidence="7 8" key="1">
    <citation type="journal article" date="2016" name="Nat. Commun.">
        <title>Thousands of microbial genomes shed light on interconnected biogeochemical processes in an aquifer system.</title>
        <authorList>
            <person name="Anantharaman K."/>
            <person name="Brown C.T."/>
            <person name="Hug L.A."/>
            <person name="Sharon I."/>
            <person name="Castelle C.J."/>
            <person name="Probst A.J."/>
            <person name="Thomas B.C."/>
            <person name="Singh A."/>
            <person name="Wilkins M.J."/>
            <person name="Karaoz U."/>
            <person name="Brodie E.L."/>
            <person name="Williams K.H."/>
            <person name="Hubbard S.S."/>
            <person name="Banfield J.F."/>
        </authorList>
    </citation>
    <scope>NUCLEOTIDE SEQUENCE [LARGE SCALE GENOMIC DNA]</scope>
</reference>
<evidence type="ECO:0000256" key="1">
    <source>
        <dbReference type="ARBA" id="ARBA00022723"/>
    </source>
</evidence>
<keyword evidence="1" id="KW-0479">Metal-binding</keyword>
<dbReference type="AlphaFoldDB" id="A0A1G2PEX3"/>
<feature type="transmembrane region" description="Helical" evidence="4">
    <location>
        <begin position="18"/>
        <end position="36"/>
    </location>
</feature>
<dbReference type="FunFam" id="2.60.40.420:FF:000093">
    <property type="entry name" value="Copper-containing nitrite reductase"/>
    <property type="match status" value="1"/>
</dbReference>
<comment type="caution">
    <text evidence="7">The sequence shown here is derived from an EMBL/GenBank/DDBJ whole genome shotgun (WGS) entry which is preliminary data.</text>
</comment>
<organism evidence="7 8">
    <name type="scientific">Candidatus Terrybacteria bacterium RIFCSPHIGHO2_01_FULL_43_35</name>
    <dbReference type="NCBI Taxonomy" id="1802361"/>
    <lineage>
        <taxon>Bacteria</taxon>
        <taxon>Candidatus Terryibacteriota</taxon>
    </lineage>
</organism>
<protein>
    <recommendedName>
        <fullName evidence="9">Nitrite reductase, copper-containing</fullName>
    </recommendedName>
</protein>
<evidence type="ECO:0000256" key="3">
    <source>
        <dbReference type="ARBA" id="ARBA00023008"/>
    </source>
</evidence>
<dbReference type="Pfam" id="PF07732">
    <property type="entry name" value="Cu-oxidase_3"/>
    <property type="match status" value="1"/>
</dbReference>
<keyword evidence="3" id="KW-0186">Copper</keyword>
<gene>
    <name evidence="7" type="ORF">A2828_03180</name>
</gene>
<evidence type="ECO:0000259" key="6">
    <source>
        <dbReference type="Pfam" id="PF07732"/>
    </source>
</evidence>
<proteinExistence type="predicted"/>
<dbReference type="CDD" id="cd04208">
    <property type="entry name" value="CuRO_2_CuNIR"/>
    <property type="match status" value="1"/>
</dbReference>
<dbReference type="InterPro" id="IPR008972">
    <property type="entry name" value="Cupredoxin"/>
</dbReference>
<dbReference type="InterPro" id="IPR045087">
    <property type="entry name" value="Cu-oxidase_fam"/>
</dbReference>
<name>A0A1G2PEX3_9BACT</name>
<dbReference type="SUPFAM" id="SSF49503">
    <property type="entry name" value="Cupredoxins"/>
    <property type="match status" value="2"/>
</dbReference>
<dbReference type="EMBL" id="MHSR01000011">
    <property type="protein sequence ID" value="OHA46900.1"/>
    <property type="molecule type" value="Genomic_DNA"/>
</dbReference>
<dbReference type="InterPro" id="IPR011706">
    <property type="entry name" value="Cu-oxidase_C"/>
</dbReference>
<dbReference type="PANTHER" id="PTHR11709:SF394">
    <property type="entry name" value="FI03373P-RELATED"/>
    <property type="match status" value="1"/>
</dbReference>
<dbReference type="Proteomes" id="UP000178869">
    <property type="component" value="Unassembled WGS sequence"/>
</dbReference>
<evidence type="ECO:0000313" key="8">
    <source>
        <dbReference type="Proteomes" id="UP000178869"/>
    </source>
</evidence>
<dbReference type="InterPro" id="IPR011707">
    <property type="entry name" value="Cu-oxidase-like_N"/>
</dbReference>
<evidence type="ECO:0000259" key="5">
    <source>
        <dbReference type="Pfam" id="PF07731"/>
    </source>
</evidence>
<keyword evidence="4" id="KW-1133">Transmembrane helix</keyword>
<dbReference type="GO" id="GO:0005507">
    <property type="term" value="F:copper ion binding"/>
    <property type="evidence" value="ECO:0007669"/>
    <property type="project" value="InterPro"/>
</dbReference>
<dbReference type="Gene3D" id="2.60.40.420">
    <property type="entry name" value="Cupredoxins - blue copper proteins"/>
    <property type="match status" value="2"/>
</dbReference>
<evidence type="ECO:0000313" key="7">
    <source>
        <dbReference type="EMBL" id="OHA46900.1"/>
    </source>
</evidence>
<dbReference type="Pfam" id="PF07731">
    <property type="entry name" value="Cu-oxidase_2"/>
    <property type="match status" value="1"/>
</dbReference>
<sequence>MEDMKPLSNTIDVKVNKIWISGAIIIVILLGVGFLYKTIAYRKVTLSAKPVGIADISASANNLPAPIIVDRPKDENKTVSVNLRATQVVSTLADGTTYEYWTYNNQVPGPFIRVMEGDTVEISLTHEHAHGGDQHSLNEPDHSLAVSGFMPTVLANGNDGHMMGAEEMEHMEAGHGEHSIDLHAVIGPGGGAGLTRVAPNETKTFQFKATRPGIYVYHCASPHIPSHIANGMYGLILVEPKGGLPAADKEFYVVQGEVYTKGKVGEKGHQELDKDKLLAEKPEYIVFNGRVGALTGEGALQSNIGDKVRIFFGVSGQLASNFHIIGEIFDKVYPEGDIVSPPHINVQTTLVPGGGAVMVEFTAEVPGKYLLVDHALTRAIDRGALGELIVSGPDIPGVIKAIQ</sequence>
<keyword evidence="2" id="KW-0560">Oxidoreductase</keyword>
<evidence type="ECO:0008006" key="9">
    <source>
        <dbReference type="Google" id="ProtNLM"/>
    </source>
</evidence>
<keyword evidence="4" id="KW-0472">Membrane</keyword>
<dbReference type="CDD" id="cd11020">
    <property type="entry name" value="CuRO_1_CuNIR"/>
    <property type="match status" value="1"/>
</dbReference>
<evidence type="ECO:0000256" key="4">
    <source>
        <dbReference type="SAM" id="Phobius"/>
    </source>
</evidence>
<evidence type="ECO:0000256" key="2">
    <source>
        <dbReference type="ARBA" id="ARBA00023002"/>
    </source>
</evidence>
<dbReference type="PANTHER" id="PTHR11709">
    <property type="entry name" value="MULTI-COPPER OXIDASE"/>
    <property type="match status" value="1"/>
</dbReference>